<evidence type="ECO:0000313" key="2">
    <source>
        <dbReference type="EMBL" id="CAD8399738.1"/>
    </source>
</evidence>
<proteinExistence type="predicted"/>
<gene>
    <name evidence="2" type="ORF">RMAR0315_LOCUS9731</name>
</gene>
<sequence length="140" mass="16185">MYWSDDSDYFSRMDSDDGSLIDSEEEQYLLTEKMLQEELWLWKAYEKDGQLELQEPKEREALSQLWEASEDNGVEDCGQGETIRKSDSVRTKRPGFWRLNKNALLFGTSGAIFLGPPGAVVGTMYGIHRDKQKQCLKTYE</sequence>
<keyword evidence="1" id="KW-0472">Membrane</keyword>
<accession>A0A7S0BPX8</accession>
<protein>
    <submittedName>
        <fullName evidence="2">Uncharacterized protein</fullName>
    </submittedName>
</protein>
<organism evidence="2">
    <name type="scientific">Rhodosorus marinus</name>
    <dbReference type="NCBI Taxonomy" id="101924"/>
    <lineage>
        <taxon>Eukaryota</taxon>
        <taxon>Rhodophyta</taxon>
        <taxon>Stylonematophyceae</taxon>
        <taxon>Stylonematales</taxon>
        <taxon>Stylonemataceae</taxon>
        <taxon>Rhodosorus</taxon>
    </lineage>
</organism>
<keyword evidence="1" id="KW-1133">Transmembrane helix</keyword>
<name>A0A7S0BPX8_9RHOD</name>
<keyword evidence="1" id="KW-0812">Transmembrane</keyword>
<dbReference type="EMBL" id="HBEK01017830">
    <property type="protein sequence ID" value="CAD8399738.1"/>
    <property type="molecule type" value="Transcribed_RNA"/>
</dbReference>
<feature type="transmembrane region" description="Helical" evidence="1">
    <location>
        <begin position="103"/>
        <end position="127"/>
    </location>
</feature>
<evidence type="ECO:0000256" key="1">
    <source>
        <dbReference type="SAM" id="Phobius"/>
    </source>
</evidence>
<dbReference type="AlphaFoldDB" id="A0A7S0BPX8"/>
<reference evidence="2" key="1">
    <citation type="submission" date="2021-01" db="EMBL/GenBank/DDBJ databases">
        <authorList>
            <person name="Corre E."/>
            <person name="Pelletier E."/>
            <person name="Niang G."/>
            <person name="Scheremetjew M."/>
            <person name="Finn R."/>
            <person name="Kale V."/>
            <person name="Holt S."/>
            <person name="Cochrane G."/>
            <person name="Meng A."/>
            <person name="Brown T."/>
            <person name="Cohen L."/>
        </authorList>
    </citation>
    <scope>NUCLEOTIDE SEQUENCE</scope>
    <source>
        <strain evidence="2">UTEX LB 2760</strain>
    </source>
</reference>